<keyword evidence="5 8" id="KW-0547">Nucleotide-binding</keyword>
<dbReference type="CDD" id="cd01992">
    <property type="entry name" value="TilS_N"/>
    <property type="match status" value="1"/>
</dbReference>
<dbReference type="GO" id="GO:0005524">
    <property type="term" value="F:ATP binding"/>
    <property type="evidence" value="ECO:0007669"/>
    <property type="project" value="UniProtKB-UniRule"/>
</dbReference>
<dbReference type="SUPFAM" id="SSF56037">
    <property type="entry name" value="PheT/TilS domain"/>
    <property type="match status" value="1"/>
</dbReference>
<evidence type="ECO:0000259" key="9">
    <source>
        <dbReference type="SMART" id="SM00977"/>
    </source>
</evidence>
<dbReference type="SMART" id="SM00977">
    <property type="entry name" value="TilS_C"/>
    <property type="match status" value="1"/>
</dbReference>
<name>A0A9D2MJH1_9FIRM</name>
<keyword evidence="4 8" id="KW-0819">tRNA processing</keyword>
<evidence type="ECO:0000256" key="1">
    <source>
        <dbReference type="ARBA" id="ARBA00004496"/>
    </source>
</evidence>
<dbReference type="InterPro" id="IPR012094">
    <property type="entry name" value="tRNA_Ile_lys_synt"/>
</dbReference>
<comment type="subcellular location">
    <subcellularLocation>
        <location evidence="1 8">Cytoplasm</location>
    </subcellularLocation>
</comment>
<accession>A0A9D2MJH1</accession>
<dbReference type="InterPro" id="IPR011063">
    <property type="entry name" value="TilS/TtcA_N"/>
</dbReference>
<dbReference type="HAMAP" id="MF_01161">
    <property type="entry name" value="tRNA_Ile_lys_synt"/>
    <property type="match status" value="1"/>
</dbReference>
<dbReference type="InterPro" id="IPR020825">
    <property type="entry name" value="Phe-tRNA_synthase-like_B3/B4"/>
</dbReference>
<dbReference type="EC" id="6.3.4.19" evidence="8"/>
<dbReference type="GO" id="GO:0006400">
    <property type="term" value="P:tRNA modification"/>
    <property type="evidence" value="ECO:0007669"/>
    <property type="project" value="UniProtKB-UniRule"/>
</dbReference>
<dbReference type="Pfam" id="PF01171">
    <property type="entry name" value="ATP_bind_3"/>
    <property type="match status" value="1"/>
</dbReference>
<evidence type="ECO:0000313" key="10">
    <source>
        <dbReference type="EMBL" id="HJB75379.1"/>
    </source>
</evidence>
<dbReference type="GO" id="GO:0032267">
    <property type="term" value="F:tRNA(Ile)-lysidine synthase activity"/>
    <property type="evidence" value="ECO:0007669"/>
    <property type="project" value="UniProtKB-EC"/>
</dbReference>
<reference evidence="10" key="2">
    <citation type="submission" date="2021-04" db="EMBL/GenBank/DDBJ databases">
        <authorList>
            <person name="Gilroy R."/>
        </authorList>
    </citation>
    <scope>NUCLEOTIDE SEQUENCE</scope>
    <source>
        <strain evidence="10">CHK188-16595</strain>
    </source>
</reference>
<keyword evidence="2 8" id="KW-0963">Cytoplasm</keyword>
<protein>
    <recommendedName>
        <fullName evidence="8">tRNA(Ile)-lysidine synthase</fullName>
        <ecNumber evidence="8">6.3.4.19</ecNumber>
    </recommendedName>
    <alternativeName>
        <fullName evidence="8">tRNA(Ile)-2-lysyl-cytidine synthase</fullName>
    </alternativeName>
    <alternativeName>
        <fullName evidence="8">tRNA(Ile)-lysidine synthetase</fullName>
    </alternativeName>
</protein>
<dbReference type="GO" id="GO:0005737">
    <property type="term" value="C:cytoplasm"/>
    <property type="evidence" value="ECO:0007669"/>
    <property type="project" value="UniProtKB-SubCell"/>
</dbReference>
<dbReference type="NCBIfam" id="TIGR02433">
    <property type="entry name" value="lysidine_TilS_C"/>
    <property type="match status" value="1"/>
</dbReference>
<dbReference type="Gene3D" id="3.40.50.620">
    <property type="entry name" value="HUPs"/>
    <property type="match status" value="1"/>
</dbReference>
<dbReference type="InterPro" id="IPR014729">
    <property type="entry name" value="Rossmann-like_a/b/a_fold"/>
</dbReference>
<dbReference type="SUPFAM" id="SSF52402">
    <property type="entry name" value="Adenine nucleotide alpha hydrolases-like"/>
    <property type="match status" value="1"/>
</dbReference>
<dbReference type="PANTHER" id="PTHR43033:SF1">
    <property type="entry name" value="TRNA(ILE)-LYSIDINE SYNTHASE-RELATED"/>
    <property type="match status" value="1"/>
</dbReference>
<evidence type="ECO:0000256" key="8">
    <source>
        <dbReference type="HAMAP-Rule" id="MF_01161"/>
    </source>
</evidence>
<reference evidence="10" key="1">
    <citation type="journal article" date="2021" name="PeerJ">
        <title>Extensive microbial diversity within the chicken gut microbiome revealed by metagenomics and culture.</title>
        <authorList>
            <person name="Gilroy R."/>
            <person name="Ravi A."/>
            <person name="Getino M."/>
            <person name="Pursley I."/>
            <person name="Horton D.L."/>
            <person name="Alikhan N.F."/>
            <person name="Baker D."/>
            <person name="Gharbi K."/>
            <person name="Hall N."/>
            <person name="Watson M."/>
            <person name="Adriaenssens E.M."/>
            <person name="Foster-Nyarko E."/>
            <person name="Jarju S."/>
            <person name="Secka A."/>
            <person name="Antonio M."/>
            <person name="Oren A."/>
            <person name="Chaudhuri R.R."/>
            <person name="La Ragione R."/>
            <person name="Hildebrand F."/>
            <person name="Pallen M.J."/>
        </authorList>
    </citation>
    <scope>NUCLEOTIDE SEQUENCE</scope>
    <source>
        <strain evidence="10">CHK188-16595</strain>
    </source>
</reference>
<gene>
    <name evidence="8 10" type="primary">tilS</name>
    <name evidence="10" type="ORF">IAA37_06890</name>
</gene>
<dbReference type="SUPFAM" id="SSF82829">
    <property type="entry name" value="MesJ substrate recognition domain-like"/>
    <property type="match status" value="1"/>
</dbReference>
<evidence type="ECO:0000256" key="4">
    <source>
        <dbReference type="ARBA" id="ARBA00022694"/>
    </source>
</evidence>
<comment type="catalytic activity">
    <reaction evidence="7 8">
        <text>cytidine(34) in tRNA(Ile2) + L-lysine + ATP = lysidine(34) in tRNA(Ile2) + AMP + diphosphate + H(+)</text>
        <dbReference type="Rhea" id="RHEA:43744"/>
        <dbReference type="Rhea" id="RHEA-COMP:10625"/>
        <dbReference type="Rhea" id="RHEA-COMP:10670"/>
        <dbReference type="ChEBI" id="CHEBI:15378"/>
        <dbReference type="ChEBI" id="CHEBI:30616"/>
        <dbReference type="ChEBI" id="CHEBI:32551"/>
        <dbReference type="ChEBI" id="CHEBI:33019"/>
        <dbReference type="ChEBI" id="CHEBI:82748"/>
        <dbReference type="ChEBI" id="CHEBI:83665"/>
        <dbReference type="ChEBI" id="CHEBI:456215"/>
        <dbReference type="EC" id="6.3.4.19"/>
    </reaction>
</comment>
<comment type="similarity">
    <text evidence="8">Belongs to the tRNA(Ile)-lysidine synthase family.</text>
</comment>
<evidence type="ECO:0000256" key="2">
    <source>
        <dbReference type="ARBA" id="ARBA00022490"/>
    </source>
</evidence>
<proteinExistence type="inferred from homology"/>
<keyword evidence="6 8" id="KW-0067">ATP-binding</keyword>
<evidence type="ECO:0000256" key="3">
    <source>
        <dbReference type="ARBA" id="ARBA00022598"/>
    </source>
</evidence>
<dbReference type="NCBIfam" id="TIGR02432">
    <property type="entry name" value="lysidine_TilS_N"/>
    <property type="match status" value="1"/>
</dbReference>
<feature type="domain" description="Lysidine-tRNA(Ile) synthetase C-terminal" evidence="9">
    <location>
        <begin position="355"/>
        <end position="427"/>
    </location>
</feature>
<dbReference type="Gene3D" id="3.50.40.10">
    <property type="entry name" value="Phenylalanyl-trna Synthetase, Chain B, domain 3"/>
    <property type="match status" value="1"/>
</dbReference>
<dbReference type="Gene3D" id="1.20.59.20">
    <property type="match status" value="1"/>
</dbReference>
<evidence type="ECO:0000256" key="7">
    <source>
        <dbReference type="ARBA" id="ARBA00048539"/>
    </source>
</evidence>
<dbReference type="EMBL" id="DWXN01000012">
    <property type="protein sequence ID" value="HJB75379.1"/>
    <property type="molecule type" value="Genomic_DNA"/>
</dbReference>
<feature type="binding site" evidence="8">
    <location>
        <begin position="26"/>
        <end position="31"/>
    </location>
    <ligand>
        <name>ATP</name>
        <dbReference type="ChEBI" id="CHEBI:30616"/>
    </ligand>
</feature>
<dbReference type="Proteomes" id="UP000823877">
    <property type="component" value="Unassembled WGS sequence"/>
</dbReference>
<sequence>MITEILDTVKKYDMLSKGDSVLIALSGGADSILLAHFLLHIKEEYALDLTAAHVEHGIRGEESVEDAAFCEEFCKKNGIPFKILHIDAPKEAKHFKMGVEEYSRKARYAFFDTIDCDKIATAHNLSDSIETLLFRMARGTSLKGMCGIPPKRGKIIRPLIGLSSSEIRAYLNRNKIPFRIDSTNHDDGYSRNYIRNQILPLMNNLNAQFEKHTSRLLESIQRDEDFLEKHTDRIYNGLFSDHKLIIDRFNKLSASEKYRVIARWLNENHLPVNDNVISGVVALSVSHSRFQICGNVYAVSAAGSIRIADIHENNGEICFKVSENVISVKEFLNKCEFHNKPFDFYCDCDKIVGNVVVRSRKAGDEISIQGRNCTKNLKKYFNELHIPPEIRNSIPVIADDNGIIGIAGYAVSQRAAVDSNTKNILILYIRTEDKA</sequence>
<dbReference type="Pfam" id="PF11734">
    <property type="entry name" value="TilS_C"/>
    <property type="match status" value="1"/>
</dbReference>
<evidence type="ECO:0000256" key="6">
    <source>
        <dbReference type="ARBA" id="ARBA00022840"/>
    </source>
</evidence>
<dbReference type="InterPro" id="IPR012795">
    <property type="entry name" value="tRNA_Ile_lys_synt_N"/>
</dbReference>
<comment type="caution">
    <text evidence="10">The sequence shown here is derived from an EMBL/GenBank/DDBJ whole genome shotgun (WGS) entry which is preliminary data.</text>
</comment>
<dbReference type="PANTHER" id="PTHR43033">
    <property type="entry name" value="TRNA(ILE)-LYSIDINE SYNTHASE-RELATED"/>
    <property type="match status" value="1"/>
</dbReference>
<keyword evidence="3 8" id="KW-0436">Ligase</keyword>
<dbReference type="AlphaFoldDB" id="A0A9D2MJH1"/>
<evidence type="ECO:0000313" key="11">
    <source>
        <dbReference type="Proteomes" id="UP000823877"/>
    </source>
</evidence>
<comment type="function">
    <text evidence="8">Ligates lysine onto the cytidine present at position 34 of the AUA codon-specific tRNA(Ile) that contains the anticodon CAU, in an ATP-dependent manner. Cytidine is converted to lysidine, thus changing the amino acid specificity of the tRNA from methionine to isoleucine.</text>
</comment>
<organism evidence="10 11">
    <name type="scientific">Candidatus Eubacterium faecale</name>
    <dbReference type="NCBI Taxonomy" id="2838568"/>
    <lineage>
        <taxon>Bacteria</taxon>
        <taxon>Bacillati</taxon>
        <taxon>Bacillota</taxon>
        <taxon>Clostridia</taxon>
        <taxon>Eubacteriales</taxon>
        <taxon>Eubacteriaceae</taxon>
        <taxon>Eubacterium</taxon>
    </lineage>
</organism>
<evidence type="ECO:0000256" key="5">
    <source>
        <dbReference type="ARBA" id="ARBA00022741"/>
    </source>
</evidence>
<comment type="domain">
    <text evidence="8">The N-terminal region contains the highly conserved SGGXDS motif, predicted to be a P-loop motif involved in ATP binding.</text>
</comment>
<dbReference type="InterPro" id="IPR012796">
    <property type="entry name" value="Lysidine-tRNA-synth_C"/>
</dbReference>